<feature type="compositionally biased region" description="Basic residues" evidence="1">
    <location>
        <begin position="147"/>
        <end position="156"/>
    </location>
</feature>
<dbReference type="EMBL" id="CM029049">
    <property type="protein sequence ID" value="KAG2575063.1"/>
    <property type="molecule type" value="Genomic_DNA"/>
</dbReference>
<evidence type="ECO:0000256" key="1">
    <source>
        <dbReference type="SAM" id="MobiDB-lite"/>
    </source>
</evidence>
<accession>A0A8T0QM47</accession>
<sequence length="193" mass="21061">MWPKSEHGFFMHPPLLKSTAGRRRQNRYKAAVEGGSKGAKGRHQCPICQQYGHHWYTCKDGDPNDIAAMLAERGPPKKKKKKTAPANTETSIVLAAPAQRMAFPFVHAVVDLSKKRKNKSSSSTGAKKQKSSSAAEASDPSVSTRQQQHKKKRAIKKITPSKASPAMSTRSKVPSSPSSPAMGTRSKKKLDLT</sequence>
<feature type="region of interest" description="Disordered" evidence="1">
    <location>
        <begin position="114"/>
        <end position="193"/>
    </location>
</feature>
<comment type="caution">
    <text evidence="2">The sequence shown here is derived from an EMBL/GenBank/DDBJ whole genome shotgun (WGS) entry which is preliminary data.</text>
</comment>
<gene>
    <name evidence="2" type="ORF">PVAP13_7KG406670</name>
</gene>
<reference evidence="2" key="1">
    <citation type="submission" date="2020-05" db="EMBL/GenBank/DDBJ databases">
        <title>WGS assembly of Panicum virgatum.</title>
        <authorList>
            <person name="Lovell J.T."/>
            <person name="Jenkins J."/>
            <person name="Shu S."/>
            <person name="Juenger T.E."/>
            <person name="Schmutz J."/>
        </authorList>
    </citation>
    <scope>NUCLEOTIDE SEQUENCE</scope>
    <source>
        <strain evidence="2">AP13</strain>
    </source>
</reference>
<evidence type="ECO:0000313" key="2">
    <source>
        <dbReference type="EMBL" id="KAG2575063.1"/>
    </source>
</evidence>
<proteinExistence type="predicted"/>
<protein>
    <submittedName>
        <fullName evidence="2">Uncharacterized protein</fullName>
    </submittedName>
</protein>
<dbReference type="Proteomes" id="UP000823388">
    <property type="component" value="Chromosome 7K"/>
</dbReference>
<organism evidence="2 3">
    <name type="scientific">Panicum virgatum</name>
    <name type="common">Blackwell switchgrass</name>
    <dbReference type="NCBI Taxonomy" id="38727"/>
    <lineage>
        <taxon>Eukaryota</taxon>
        <taxon>Viridiplantae</taxon>
        <taxon>Streptophyta</taxon>
        <taxon>Embryophyta</taxon>
        <taxon>Tracheophyta</taxon>
        <taxon>Spermatophyta</taxon>
        <taxon>Magnoliopsida</taxon>
        <taxon>Liliopsida</taxon>
        <taxon>Poales</taxon>
        <taxon>Poaceae</taxon>
        <taxon>PACMAD clade</taxon>
        <taxon>Panicoideae</taxon>
        <taxon>Panicodae</taxon>
        <taxon>Paniceae</taxon>
        <taxon>Panicinae</taxon>
        <taxon>Panicum</taxon>
        <taxon>Panicum sect. Hiantes</taxon>
    </lineage>
</organism>
<name>A0A8T0QM47_PANVG</name>
<feature type="compositionally biased region" description="Low complexity" evidence="1">
    <location>
        <begin position="120"/>
        <end position="138"/>
    </location>
</feature>
<keyword evidence="3" id="KW-1185">Reference proteome</keyword>
<dbReference type="AlphaFoldDB" id="A0A8T0QM47"/>
<evidence type="ECO:0000313" key="3">
    <source>
        <dbReference type="Proteomes" id="UP000823388"/>
    </source>
</evidence>